<dbReference type="AlphaFoldDB" id="C6HXN2"/>
<gene>
    <name evidence="10" type="ORF">UBAL3_92050230</name>
</gene>
<dbReference type="InterPro" id="IPR002481">
    <property type="entry name" value="FUR"/>
</dbReference>
<evidence type="ECO:0000256" key="7">
    <source>
        <dbReference type="PIRSR" id="PIRSR602481-1"/>
    </source>
</evidence>
<proteinExistence type="inferred from homology"/>
<dbReference type="Proteomes" id="UP000009374">
    <property type="component" value="Unassembled WGS sequence"/>
</dbReference>
<evidence type="ECO:0000313" key="10">
    <source>
        <dbReference type="EMBL" id="EES52861.1"/>
    </source>
</evidence>
<feature type="binding site" evidence="8">
    <location>
        <position position="127"/>
    </location>
    <ligand>
        <name>Fe cation</name>
        <dbReference type="ChEBI" id="CHEBI:24875"/>
    </ligand>
</feature>
<evidence type="ECO:0000256" key="4">
    <source>
        <dbReference type="ARBA" id="ARBA00023015"/>
    </source>
</evidence>
<comment type="cofactor">
    <cofactor evidence="7">
        <name>Zn(2+)</name>
        <dbReference type="ChEBI" id="CHEBI:29105"/>
    </cofactor>
    <text evidence="7">Binds 1 zinc ion per subunit.</text>
</comment>
<keyword evidence="6" id="KW-0804">Transcription</keyword>
<dbReference type="SUPFAM" id="SSF46785">
    <property type="entry name" value="Winged helix' DNA-binding domain"/>
    <property type="match status" value="1"/>
</dbReference>
<evidence type="ECO:0000256" key="8">
    <source>
        <dbReference type="PIRSR" id="PIRSR602481-2"/>
    </source>
</evidence>
<dbReference type="InterPro" id="IPR036390">
    <property type="entry name" value="WH_DNA-bd_sf"/>
</dbReference>
<dbReference type="GO" id="GO:0003700">
    <property type="term" value="F:DNA-binding transcription factor activity"/>
    <property type="evidence" value="ECO:0007669"/>
    <property type="project" value="InterPro"/>
</dbReference>
<comment type="similarity">
    <text evidence="1">Belongs to the Fur family.</text>
</comment>
<feature type="binding site" evidence="7">
    <location>
        <position position="95"/>
    </location>
    <ligand>
        <name>Zn(2+)</name>
        <dbReference type="ChEBI" id="CHEBI:29105"/>
    </ligand>
</feature>
<reference evidence="10 11" key="1">
    <citation type="journal article" date="2009" name="Appl. Environ. Microbiol.">
        <title>Community genomic and proteomic analyses of chemoautotrophic iron-oxidizing "Leptospirillum rubarum" (Group II) and "Leptospirillum ferrodiazotrophum" (Group III) bacteria in acid mine drainage biofilms.</title>
        <authorList>
            <person name="Goltsman D.S."/>
            <person name="Denef V.J."/>
            <person name="Singer S.W."/>
            <person name="VerBerkmoes N.C."/>
            <person name="Lefsrud M."/>
            <person name="Mueller R.S."/>
            <person name="Dick G.J."/>
            <person name="Sun C.L."/>
            <person name="Wheeler K.E."/>
            <person name="Zemla A."/>
            <person name="Baker B.J."/>
            <person name="Hauser L."/>
            <person name="Land M."/>
            <person name="Shah M.B."/>
            <person name="Thelen M.P."/>
            <person name="Hettich R.L."/>
            <person name="Banfield J.F."/>
        </authorList>
    </citation>
    <scope>NUCLEOTIDE SEQUENCE [LARGE SCALE GENOMIC DNA]</scope>
</reference>
<keyword evidence="11" id="KW-1185">Reference proteome</keyword>
<feature type="region of interest" description="Disordered" evidence="9">
    <location>
        <begin position="143"/>
        <end position="165"/>
    </location>
</feature>
<dbReference type="GO" id="GO:0008270">
    <property type="term" value="F:zinc ion binding"/>
    <property type="evidence" value="ECO:0007669"/>
    <property type="project" value="TreeGrafter"/>
</dbReference>
<keyword evidence="7" id="KW-0479">Metal-binding</keyword>
<evidence type="ECO:0000256" key="6">
    <source>
        <dbReference type="ARBA" id="ARBA00023163"/>
    </source>
</evidence>
<feature type="binding site" evidence="7">
    <location>
        <position position="98"/>
    </location>
    <ligand>
        <name>Zn(2+)</name>
        <dbReference type="ChEBI" id="CHEBI:29105"/>
    </ligand>
</feature>
<sequence length="165" mass="18906">MYTVEEMRRTIAHHGVRLTPQRSAIVEELIHFPGIFSVADLQKRMEDRHPDLGRATLFRTIDLFVRLGVLERMHREEGEDGYIVGMAGHHHHLICRVCGEVRHIDFCPIVPDIDERVRREGYAETVHRFDIEGICLSCRQKRDSKQKKGSQGPKGLKAGSSLEAI</sequence>
<comment type="cofactor">
    <cofactor evidence="8">
        <name>Mn(2+)</name>
        <dbReference type="ChEBI" id="CHEBI:29035"/>
    </cofactor>
    <cofactor evidence="8">
        <name>Fe(2+)</name>
        <dbReference type="ChEBI" id="CHEBI:29033"/>
    </cofactor>
    <text evidence="8">Binds 1 Mn(2+) or Fe(2+) ion per subunit.</text>
</comment>
<evidence type="ECO:0000256" key="2">
    <source>
        <dbReference type="ARBA" id="ARBA00022491"/>
    </source>
</evidence>
<keyword evidence="2" id="KW-0678">Repressor</keyword>
<dbReference type="Pfam" id="PF01475">
    <property type="entry name" value="FUR"/>
    <property type="match status" value="1"/>
</dbReference>
<dbReference type="EMBL" id="GG693873">
    <property type="protein sequence ID" value="EES52861.1"/>
    <property type="molecule type" value="Genomic_DNA"/>
</dbReference>
<evidence type="ECO:0000256" key="1">
    <source>
        <dbReference type="ARBA" id="ARBA00007957"/>
    </source>
</evidence>
<keyword evidence="3 7" id="KW-0862">Zinc</keyword>
<evidence type="ECO:0000256" key="9">
    <source>
        <dbReference type="SAM" id="MobiDB-lite"/>
    </source>
</evidence>
<dbReference type="Gene3D" id="3.30.1490.190">
    <property type="match status" value="1"/>
</dbReference>
<dbReference type="GO" id="GO:0045892">
    <property type="term" value="P:negative regulation of DNA-templated transcription"/>
    <property type="evidence" value="ECO:0007669"/>
    <property type="project" value="TreeGrafter"/>
</dbReference>
<accession>C6HXN2</accession>
<dbReference type="CDD" id="cd07153">
    <property type="entry name" value="Fur_like"/>
    <property type="match status" value="1"/>
</dbReference>
<feature type="binding site" evidence="7">
    <location>
        <position position="138"/>
    </location>
    <ligand>
        <name>Zn(2+)</name>
        <dbReference type="ChEBI" id="CHEBI:29105"/>
    </ligand>
</feature>
<dbReference type="InterPro" id="IPR043135">
    <property type="entry name" value="Fur_C"/>
</dbReference>
<dbReference type="Gene3D" id="1.10.10.10">
    <property type="entry name" value="Winged helix-like DNA-binding domain superfamily/Winged helix DNA-binding domain"/>
    <property type="match status" value="1"/>
</dbReference>
<organism evidence="10 11">
    <name type="scientific">Leptospirillum ferrodiazotrophum</name>
    <dbReference type="NCBI Taxonomy" id="412449"/>
    <lineage>
        <taxon>Bacteria</taxon>
        <taxon>Pseudomonadati</taxon>
        <taxon>Nitrospirota</taxon>
        <taxon>Nitrospiria</taxon>
        <taxon>Nitrospirales</taxon>
        <taxon>Nitrospiraceae</taxon>
        <taxon>Leptospirillum</taxon>
    </lineage>
</organism>
<evidence type="ECO:0000256" key="5">
    <source>
        <dbReference type="ARBA" id="ARBA00023125"/>
    </source>
</evidence>
<evidence type="ECO:0000313" key="11">
    <source>
        <dbReference type="Proteomes" id="UP000009374"/>
    </source>
</evidence>
<dbReference type="PANTHER" id="PTHR33202">
    <property type="entry name" value="ZINC UPTAKE REGULATION PROTEIN"/>
    <property type="match status" value="1"/>
</dbReference>
<protein>
    <submittedName>
        <fullName evidence="10">Ferric uptake regulator, Fur family</fullName>
    </submittedName>
</protein>
<dbReference type="GO" id="GO:1900376">
    <property type="term" value="P:regulation of secondary metabolite biosynthetic process"/>
    <property type="evidence" value="ECO:0007669"/>
    <property type="project" value="TreeGrafter"/>
</dbReference>
<dbReference type="PANTHER" id="PTHR33202:SF7">
    <property type="entry name" value="FERRIC UPTAKE REGULATION PROTEIN"/>
    <property type="match status" value="1"/>
</dbReference>
<keyword evidence="5" id="KW-0238">DNA-binding</keyword>
<dbReference type="InterPro" id="IPR036388">
    <property type="entry name" value="WH-like_DNA-bd_sf"/>
</dbReference>
<dbReference type="GO" id="GO:0000976">
    <property type="term" value="F:transcription cis-regulatory region binding"/>
    <property type="evidence" value="ECO:0007669"/>
    <property type="project" value="TreeGrafter"/>
</dbReference>
<keyword evidence="8" id="KW-0408">Iron</keyword>
<feature type="binding site" evidence="7">
    <location>
        <position position="135"/>
    </location>
    <ligand>
        <name>Zn(2+)</name>
        <dbReference type="ChEBI" id="CHEBI:29105"/>
    </ligand>
</feature>
<keyword evidence="4" id="KW-0805">Transcription regulation</keyword>
<name>C6HXN2_9BACT</name>
<feature type="binding site" evidence="8">
    <location>
        <position position="89"/>
    </location>
    <ligand>
        <name>Fe cation</name>
        <dbReference type="ChEBI" id="CHEBI:24875"/>
    </ligand>
</feature>
<evidence type="ECO:0000256" key="3">
    <source>
        <dbReference type="ARBA" id="ARBA00022833"/>
    </source>
</evidence>